<keyword evidence="6 7" id="KW-0472">Membrane</keyword>
<proteinExistence type="predicted"/>
<dbReference type="InterPro" id="IPR027417">
    <property type="entry name" value="P-loop_NTPase"/>
</dbReference>
<keyword evidence="7" id="KW-1133">Transmembrane helix</keyword>
<keyword evidence="7" id="KW-0812">Transmembrane</keyword>
<sequence length="695" mass="79393">MSYTADNTSLLRDLERVVRVRHQAATHLSQIAKRLNQAELDAEETSGKLSLERESEDIQIASDNLQKGLFRLLVLGDLKRGKSTFLNALIGEKLLPADVNPCTALLTVLRYGTQKKVTVYFKGDKPPESLDFASFKQNYTIDPTEAKRLEAENSSAFPDVDYAVVEYPLPLLEKGIEIVDSPGLNDTETRNELSLNYIHNCHAILFVFRAMQPCTLEERRYLENYIKGRGLTVFFLINAWDEIGKGLIDPDDPDELEEAQNRLRTVFQTYLTDYCQKDGQNRYEERVFELSSLEALRRRVKDAEDSLEGTGFPAFLGALNTFLTQERAVAQLRQARTLARQVYSRTHEAIERRIPLLDQDIQELKQRIQGVEPEFEQLTQIRDQFQDEIRMMRDTKVKAVADSFRTYVLNLEKTFESDFLRYQPTIDFLEFLQAERREAFNAALKQAFEQYIQDKLAEWERTAEEYLQEGFSQLAQSAANYGATYNQIVDSMTEKLIGQTIPSGVRVDAGEESPTWAKWAMGFFSLASGNVAGVALAAAGFTWQNILVNWLAVIGISSFLLIFTGLTFWNPIGLALMGLGVGALQAEQARKEVIKATKKEFVKYLPQLSQEQQEPIRQAVKDCFDSYEREVIQRLNDDIKSRQAELDNLLEQKESREINRQTELKRLRGLDADILAECRQVESVYEELLLVPGEI</sequence>
<keyword evidence="5" id="KW-0342">GTP-binding</keyword>
<dbReference type="CDD" id="cd09912">
    <property type="entry name" value="DLP_2"/>
    <property type="match status" value="1"/>
</dbReference>
<keyword evidence="4" id="KW-0175">Coiled coil</keyword>
<protein>
    <submittedName>
        <fullName evidence="9">Dynamin family protein</fullName>
    </submittedName>
</protein>
<dbReference type="InterPro" id="IPR049399">
    <property type="entry name" value="BDLP-like_hel"/>
</dbReference>
<dbReference type="OrthoDB" id="5477114at2"/>
<dbReference type="Proteomes" id="UP000003835">
    <property type="component" value="Unassembled WGS sequence"/>
</dbReference>
<evidence type="ECO:0000256" key="2">
    <source>
        <dbReference type="ARBA" id="ARBA00022741"/>
    </source>
</evidence>
<comment type="subcellular location">
    <subcellularLocation>
        <location evidence="1">Membrane</location>
    </subcellularLocation>
</comment>
<dbReference type="Gene3D" id="3.40.50.300">
    <property type="entry name" value="P-loop containing nucleotide triphosphate hydrolases"/>
    <property type="match status" value="1"/>
</dbReference>
<dbReference type="eggNOG" id="COG0699">
    <property type="taxonomic scope" value="Bacteria"/>
</dbReference>
<evidence type="ECO:0000256" key="5">
    <source>
        <dbReference type="ARBA" id="ARBA00023134"/>
    </source>
</evidence>
<gene>
    <name evidence="9" type="ORF">MC7420_5930</name>
</gene>
<dbReference type="SUPFAM" id="SSF52540">
    <property type="entry name" value="P-loop containing nucleoside triphosphate hydrolases"/>
    <property type="match status" value="1"/>
</dbReference>
<dbReference type="PANTHER" id="PTHR10465">
    <property type="entry name" value="TRANSMEMBRANE GTPASE FZO1"/>
    <property type="match status" value="1"/>
</dbReference>
<feature type="domain" description="Dynamin-type G" evidence="8">
    <location>
        <begin position="66"/>
        <end position="313"/>
    </location>
</feature>
<dbReference type="InterPro" id="IPR030381">
    <property type="entry name" value="G_DYNAMIN_dom"/>
</dbReference>
<evidence type="ECO:0000256" key="4">
    <source>
        <dbReference type="ARBA" id="ARBA00023054"/>
    </source>
</evidence>
<feature type="transmembrane region" description="Helical" evidence="7">
    <location>
        <begin position="519"/>
        <end position="541"/>
    </location>
</feature>
<dbReference type="HOGENOM" id="CLU_025039_0_0_3"/>
<evidence type="ECO:0000256" key="1">
    <source>
        <dbReference type="ARBA" id="ARBA00004370"/>
    </source>
</evidence>
<evidence type="ECO:0000313" key="10">
    <source>
        <dbReference type="Proteomes" id="UP000003835"/>
    </source>
</evidence>
<keyword evidence="3" id="KW-0378">Hydrolase</keyword>
<dbReference type="GO" id="GO:0003924">
    <property type="term" value="F:GTPase activity"/>
    <property type="evidence" value="ECO:0007669"/>
    <property type="project" value="InterPro"/>
</dbReference>
<evidence type="ECO:0000313" key="9">
    <source>
        <dbReference type="EMBL" id="EDX74050.1"/>
    </source>
</evidence>
<dbReference type="EMBL" id="DS989855">
    <property type="protein sequence ID" value="EDX74050.1"/>
    <property type="molecule type" value="Genomic_DNA"/>
</dbReference>
<dbReference type="AlphaFoldDB" id="B4VW25"/>
<evidence type="ECO:0000259" key="8">
    <source>
        <dbReference type="PROSITE" id="PS51718"/>
    </source>
</evidence>
<evidence type="ECO:0000256" key="6">
    <source>
        <dbReference type="ARBA" id="ARBA00023136"/>
    </source>
</evidence>
<dbReference type="GO" id="GO:0016020">
    <property type="term" value="C:membrane"/>
    <property type="evidence" value="ECO:0007669"/>
    <property type="project" value="UniProtKB-SubCell"/>
</dbReference>
<evidence type="ECO:0000256" key="7">
    <source>
        <dbReference type="SAM" id="Phobius"/>
    </source>
</evidence>
<dbReference type="Pfam" id="PF00350">
    <property type="entry name" value="Dynamin_N"/>
    <property type="match status" value="1"/>
</dbReference>
<dbReference type="InterPro" id="IPR027094">
    <property type="entry name" value="Mitofusin_fam"/>
</dbReference>
<accession>B4VW25</accession>
<dbReference type="InterPro" id="IPR045063">
    <property type="entry name" value="Dynamin_N"/>
</dbReference>
<keyword evidence="2" id="KW-0547">Nucleotide-binding</keyword>
<dbReference type="GO" id="GO:0008053">
    <property type="term" value="P:mitochondrial fusion"/>
    <property type="evidence" value="ECO:0007669"/>
    <property type="project" value="TreeGrafter"/>
</dbReference>
<dbReference type="PANTHER" id="PTHR10465:SF0">
    <property type="entry name" value="SARCALUMENIN"/>
    <property type="match status" value="1"/>
</dbReference>
<dbReference type="Pfam" id="PF21808">
    <property type="entry name" value="Dynamin-like_hel_bact"/>
    <property type="match status" value="1"/>
</dbReference>
<reference evidence="9 10" key="1">
    <citation type="submission" date="2008-07" db="EMBL/GenBank/DDBJ databases">
        <authorList>
            <person name="Tandeau de Marsac N."/>
            <person name="Ferriera S."/>
            <person name="Johnson J."/>
            <person name="Kravitz S."/>
            <person name="Beeson K."/>
            <person name="Sutton G."/>
            <person name="Rogers Y.-H."/>
            <person name="Friedman R."/>
            <person name="Frazier M."/>
            <person name="Venter J.C."/>
        </authorList>
    </citation>
    <scope>NUCLEOTIDE SEQUENCE [LARGE SCALE GENOMIC DNA]</scope>
    <source>
        <strain evidence="9 10">PCC 7420</strain>
    </source>
</reference>
<evidence type="ECO:0000256" key="3">
    <source>
        <dbReference type="ARBA" id="ARBA00022801"/>
    </source>
</evidence>
<dbReference type="STRING" id="118168.MC7420_5930"/>
<organism evidence="9 10">
    <name type="scientific">Coleofasciculus chthonoplastes PCC 7420</name>
    <dbReference type="NCBI Taxonomy" id="118168"/>
    <lineage>
        <taxon>Bacteria</taxon>
        <taxon>Bacillati</taxon>
        <taxon>Cyanobacteriota</taxon>
        <taxon>Cyanophyceae</taxon>
        <taxon>Coleofasciculales</taxon>
        <taxon>Coleofasciculaceae</taxon>
        <taxon>Coleofasciculus</taxon>
    </lineage>
</organism>
<keyword evidence="10" id="KW-1185">Reference proteome</keyword>
<feature type="transmembrane region" description="Helical" evidence="7">
    <location>
        <begin position="547"/>
        <end position="569"/>
    </location>
</feature>
<name>B4VW25_9CYAN</name>
<dbReference type="GO" id="GO:0005525">
    <property type="term" value="F:GTP binding"/>
    <property type="evidence" value="ECO:0007669"/>
    <property type="project" value="UniProtKB-KW"/>
</dbReference>
<dbReference type="PROSITE" id="PS51718">
    <property type="entry name" value="G_DYNAMIN_2"/>
    <property type="match status" value="1"/>
</dbReference>
<dbReference type="RefSeq" id="WP_006102811.1">
    <property type="nucleotide sequence ID" value="NZ_DS989855.1"/>
</dbReference>